<keyword evidence="4" id="KW-0408">Iron</keyword>
<gene>
    <name evidence="9" type="ORF">MACK_003752</name>
</gene>
<evidence type="ECO:0000313" key="10">
    <source>
        <dbReference type="Proteomes" id="UP000244811"/>
    </source>
</evidence>
<keyword evidence="9" id="KW-0560">Oxidoreductase</keyword>
<evidence type="ECO:0000256" key="7">
    <source>
        <dbReference type="ARBA" id="ARBA00047177"/>
    </source>
</evidence>
<name>A0A976SIT1_THEOR</name>
<keyword evidence="3" id="KW-0479">Metal-binding</keyword>
<evidence type="ECO:0000256" key="3">
    <source>
        <dbReference type="ARBA" id="ARBA00022723"/>
    </source>
</evidence>
<sequence length="389" mass="43434">MLTHVLYNWLVVYLACFLAVYGLISDRSRGGCKIGFNRRSTAFIAPKTHEYRLTLRAAENETATDKKLYLVNPRGFCEGVSRAIRTVEETVRIFGPPIYVKHEIVHNEAVCDRLRAKGVVFIEDLNLVPENSIIIYSAHGIPPEIREIAKSRNLVEIDASCPLVNKVHVYVKNKAKEGYKIVLIGHKNHQEIIGTSGEAPEAVTVVENVSDVQSLDFPPDTKLFYVTQTTLSLDDCKHIKDALVAKYPHIETIPSGSICYATTNRQTAIHKVTKLVDMVLIVGSKLSSNAKRLVEAALNRDVKSYLIFDANDVTEELIGSARNIALSSSASTPEDLTKSVMDKLSSPPFNFVVEEFDGAVERVPNWRLPRNLEQMIKEHDESTNQTVES</sequence>
<evidence type="ECO:0000256" key="1">
    <source>
        <dbReference type="ARBA" id="ARBA00001966"/>
    </source>
</evidence>
<reference evidence="9" key="1">
    <citation type="submission" date="2022-07" db="EMBL/GenBank/DDBJ databases">
        <title>Evaluation of T. orientalis genome assembly methods using nanopore sequencing and analysis of variation between genomes.</title>
        <authorList>
            <person name="Yam J."/>
            <person name="Micallef M.L."/>
            <person name="Liu M."/>
            <person name="Djordjevic S.P."/>
            <person name="Bogema D.R."/>
            <person name="Jenkins C."/>
        </authorList>
    </citation>
    <scope>NUCLEOTIDE SEQUENCE</scope>
    <source>
        <strain evidence="9">Goon Nure</strain>
    </source>
</reference>
<dbReference type="PANTHER" id="PTHR30426:SF0">
    <property type="entry name" value="4-HYDROXY-3-METHYLBUT-2-ENYL DIPHOSPHATE REDUCTASE"/>
    <property type="match status" value="1"/>
</dbReference>
<evidence type="ECO:0000256" key="5">
    <source>
        <dbReference type="ARBA" id="ARBA00023014"/>
    </source>
</evidence>
<evidence type="ECO:0000256" key="2">
    <source>
        <dbReference type="ARBA" id="ARBA00022485"/>
    </source>
</evidence>
<keyword evidence="5" id="KW-0411">Iron-sulfur</keyword>
<keyword evidence="8" id="KW-1133">Transmembrane helix</keyword>
<dbReference type="EMBL" id="CP056070">
    <property type="protein sequence ID" value="UVC49643.1"/>
    <property type="molecule type" value="Genomic_DNA"/>
</dbReference>
<dbReference type="EC" id="1.17.7.4" evidence="7"/>
<dbReference type="GO" id="GO:0051539">
    <property type="term" value="F:4 iron, 4 sulfur cluster binding"/>
    <property type="evidence" value="ECO:0007669"/>
    <property type="project" value="UniProtKB-KW"/>
</dbReference>
<evidence type="ECO:0000256" key="4">
    <source>
        <dbReference type="ARBA" id="ARBA00023004"/>
    </source>
</evidence>
<comment type="similarity">
    <text evidence="6">Belongs to the IspH family.</text>
</comment>
<feature type="transmembrane region" description="Helical" evidence="8">
    <location>
        <begin position="6"/>
        <end position="24"/>
    </location>
</feature>
<accession>A0A976SIT1</accession>
<dbReference type="AlphaFoldDB" id="A0A976SIT1"/>
<dbReference type="Gene3D" id="3.40.1010.20">
    <property type="entry name" value="4-hydroxy-3-methylbut-2-enyl diphosphate reductase, catalytic domain"/>
    <property type="match status" value="2"/>
</dbReference>
<dbReference type="GO" id="GO:0050992">
    <property type="term" value="P:dimethylallyl diphosphate biosynthetic process"/>
    <property type="evidence" value="ECO:0007669"/>
    <property type="project" value="InterPro"/>
</dbReference>
<dbReference type="HAMAP" id="MF_00191">
    <property type="entry name" value="IspH"/>
    <property type="match status" value="1"/>
</dbReference>
<dbReference type="Pfam" id="PF02401">
    <property type="entry name" value="LYTB"/>
    <property type="match status" value="1"/>
</dbReference>
<keyword evidence="8" id="KW-0812">Transmembrane</keyword>
<dbReference type="PANTHER" id="PTHR30426">
    <property type="entry name" value="4-HYDROXY-3-METHYLBUT-2-ENYL DIPHOSPHATE REDUCTASE"/>
    <property type="match status" value="1"/>
</dbReference>
<evidence type="ECO:0000313" key="9">
    <source>
        <dbReference type="EMBL" id="UVC49643.1"/>
    </source>
</evidence>
<evidence type="ECO:0000256" key="8">
    <source>
        <dbReference type="SAM" id="Phobius"/>
    </source>
</evidence>
<dbReference type="GO" id="GO:0046872">
    <property type="term" value="F:metal ion binding"/>
    <property type="evidence" value="ECO:0007669"/>
    <property type="project" value="UniProtKB-KW"/>
</dbReference>
<dbReference type="GO" id="GO:0019288">
    <property type="term" value="P:isopentenyl diphosphate biosynthetic process, methylerythritol 4-phosphate pathway"/>
    <property type="evidence" value="ECO:0007669"/>
    <property type="project" value="InterPro"/>
</dbReference>
<dbReference type="GO" id="GO:0051745">
    <property type="term" value="F:4-hydroxy-3-methylbut-2-enyl diphosphate reductase activity"/>
    <property type="evidence" value="ECO:0007669"/>
    <property type="project" value="UniProtKB-EC"/>
</dbReference>
<dbReference type="CDD" id="cd13944">
    <property type="entry name" value="lytB_ispH"/>
    <property type="match status" value="1"/>
</dbReference>
<keyword evidence="8" id="KW-0472">Membrane</keyword>
<keyword evidence="2" id="KW-0004">4Fe-4S</keyword>
<protein>
    <recommendedName>
        <fullName evidence="7">4-hydroxy-3-methylbut-2-enyl diphosphate reductase</fullName>
        <ecNumber evidence="7">1.17.7.4</ecNumber>
    </recommendedName>
</protein>
<organism evidence="9 10">
    <name type="scientific">Theileria orientalis</name>
    <dbReference type="NCBI Taxonomy" id="68886"/>
    <lineage>
        <taxon>Eukaryota</taxon>
        <taxon>Sar</taxon>
        <taxon>Alveolata</taxon>
        <taxon>Apicomplexa</taxon>
        <taxon>Aconoidasida</taxon>
        <taxon>Piroplasmida</taxon>
        <taxon>Theileriidae</taxon>
        <taxon>Theileria</taxon>
    </lineage>
</organism>
<evidence type="ECO:0000256" key="6">
    <source>
        <dbReference type="ARBA" id="ARBA00046335"/>
    </source>
</evidence>
<dbReference type="NCBIfam" id="TIGR00216">
    <property type="entry name" value="ispH_lytB"/>
    <property type="match status" value="1"/>
</dbReference>
<dbReference type="InterPro" id="IPR003451">
    <property type="entry name" value="LytB/IspH"/>
</dbReference>
<proteinExistence type="inferred from homology"/>
<comment type="cofactor">
    <cofactor evidence="1">
        <name>[4Fe-4S] cluster</name>
        <dbReference type="ChEBI" id="CHEBI:49883"/>
    </cofactor>
</comment>
<dbReference type="Proteomes" id="UP000244811">
    <property type="component" value="Chromosome 3"/>
</dbReference>
<dbReference type="Gene3D" id="3.40.50.11270">
    <property type="match status" value="1"/>
</dbReference>